<keyword evidence="7" id="KW-0472">Membrane</keyword>
<reference evidence="10 11" key="1">
    <citation type="submission" date="2024-11" db="EMBL/GenBank/DDBJ databases">
        <title>Chromosome-level genome assembly of the freshwater bivalve Anodonta woodiana.</title>
        <authorList>
            <person name="Chen X."/>
        </authorList>
    </citation>
    <scope>NUCLEOTIDE SEQUENCE [LARGE SCALE GENOMIC DNA]</scope>
    <source>
        <strain evidence="10">MN2024</strain>
        <tissue evidence="10">Gills</tissue>
    </source>
</reference>
<evidence type="ECO:0000313" key="10">
    <source>
        <dbReference type="EMBL" id="KAL3873980.1"/>
    </source>
</evidence>
<evidence type="ECO:0000256" key="4">
    <source>
        <dbReference type="ARBA" id="ARBA00022837"/>
    </source>
</evidence>
<keyword evidence="5" id="KW-0130">Cell adhesion</keyword>
<dbReference type="SUPFAM" id="SSF49313">
    <property type="entry name" value="Cadherin-like"/>
    <property type="match status" value="1"/>
</dbReference>
<evidence type="ECO:0000256" key="1">
    <source>
        <dbReference type="ARBA" id="ARBA00004370"/>
    </source>
</evidence>
<dbReference type="InterPro" id="IPR050971">
    <property type="entry name" value="Cadherin-domain_protein"/>
</dbReference>
<sequence>WGIYLNSSLDYDVTPSYTLNVSCTDGPNTPSGRFTVNITKNIPPSFNNLDSTANLSTALNSGASVYNVSATDPEGFTLSFNMTCNPSPCPFIMATSGRITLNKDLDGHTTPKYTLSIMVSDGYDATGPKVLNVTIYETIPYFTNLPASTSINETAALNTVLYTIGCLDDNPDDNLTVSMTTSSANFVFESST</sequence>
<dbReference type="GO" id="GO:0007155">
    <property type="term" value="P:cell adhesion"/>
    <property type="evidence" value="ECO:0007669"/>
    <property type="project" value="UniProtKB-KW"/>
</dbReference>
<feature type="domain" description="Cadherin" evidence="9">
    <location>
        <begin position="62"/>
        <end position="148"/>
    </location>
</feature>
<keyword evidence="11" id="KW-1185">Reference proteome</keyword>
<keyword evidence="2" id="KW-0812">Transmembrane</keyword>
<dbReference type="GO" id="GO:0005509">
    <property type="term" value="F:calcium ion binding"/>
    <property type="evidence" value="ECO:0007669"/>
    <property type="project" value="UniProtKB-UniRule"/>
</dbReference>
<dbReference type="Gene3D" id="2.60.40.60">
    <property type="entry name" value="Cadherins"/>
    <property type="match status" value="1"/>
</dbReference>
<evidence type="ECO:0000256" key="5">
    <source>
        <dbReference type="ARBA" id="ARBA00022889"/>
    </source>
</evidence>
<protein>
    <recommendedName>
        <fullName evidence="9">Cadherin domain-containing protein</fullName>
    </recommendedName>
</protein>
<name>A0ABD3WJ39_SINWO</name>
<dbReference type="GO" id="GO:0016020">
    <property type="term" value="C:membrane"/>
    <property type="evidence" value="ECO:0007669"/>
    <property type="project" value="UniProtKB-SubCell"/>
</dbReference>
<dbReference type="InterPro" id="IPR002126">
    <property type="entry name" value="Cadherin-like_dom"/>
</dbReference>
<dbReference type="Proteomes" id="UP001634394">
    <property type="component" value="Unassembled WGS sequence"/>
</dbReference>
<evidence type="ECO:0000259" key="9">
    <source>
        <dbReference type="PROSITE" id="PS50268"/>
    </source>
</evidence>
<dbReference type="PROSITE" id="PS50268">
    <property type="entry name" value="CADHERIN_2"/>
    <property type="match status" value="1"/>
</dbReference>
<evidence type="ECO:0000313" key="11">
    <source>
        <dbReference type="Proteomes" id="UP001634394"/>
    </source>
</evidence>
<gene>
    <name evidence="10" type="ORF">ACJMK2_037054</name>
</gene>
<dbReference type="PANTHER" id="PTHR24025">
    <property type="entry name" value="DESMOGLEIN FAMILY MEMBER"/>
    <property type="match status" value="1"/>
</dbReference>
<dbReference type="InterPro" id="IPR015919">
    <property type="entry name" value="Cadherin-like_sf"/>
</dbReference>
<comment type="caution">
    <text evidence="10">The sequence shown here is derived from an EMBL/GenBank/DDBJ whole genome shotgun (WGS) entry which is preliminary data.</text>
</comment>
<dbReference type="AlphaFoldDB" id="A0ABD3WJ39"/>
<evidence type="ECO:0000256" key="2">
    <source>
        <dbReference type="ARBA" id="ARBA00022692"/>
    </source>
</evidence>
<feature type="non-terminal residue" evidence="10">
    <location>
        <position position="1"/>
    </location>
</feature>
<comment type="subcellular location">
    <subcellularLocation>
        <location evidence="1">Membrane</location>
    </subcellularLocation>
</comment>
<dbReference type="PANTHER" id="PTHR24025:SF23">
    <property type="entry name" value="NEURAL-CADHERIN"/>
    <property type="match status" value="1"/>
</dbReference>
<proteinExistence type="predicted"/>
<keyword evidence="3" id="KW-0677">Repeat</keyword>
<dbReference type="CDD" id="cd11304">
    <property type="entry name" value="Cadherin_repeat"/>
    <property type="match status" value="2"/>
</dbReference>
<evidence type="ECO:0000256" key="8">
    <source>
        <dbReference type="PROSITE-ProRule" id="PRU00043"/>
    </source>
</evidence>
<accession>A0ABD3WJ39</accession>
<evidence type="ECO:0000256" key="6">
    <source>
        <dbReference type="ARBA" id="ARBA00022989"/>
    </source>
</evidence>
<keyword evidence="4 8" id="KW-0106">Calcium</keyword>
<organism evidence="10 11">
    <name type="scientific">Sinanodonta woodiana</name>
    <name type="common">Chinese pond mussel</name>
    <name type="synonym">Anodonta woodiana</name>
    <dbReference type="NCBI Taxonomy" id="1069815"/>
    <lineage>
        <taxon>Eukaryota</taxon>
        <taxon>Metazoa</taxon>
        <taxon>Spiralia</taxon>
        <taxon>Lophotrochozoa</taxon>
        <taxon>Mollusca</taxon>
        <taxon>Bivalvia</taxon>
        <taxon>Autobranchia</taxon>
        <taxon>Heteroconchia</taxon>
        <taxon>Palaeoheterodonta</taxon>
        <taxon>Unionida</taxon>
        <taxon>Unionoidea</taxon>
        <taxon>Unionidae</taxon>
        <taxon>Unioninae</taxon>
        <taxon>Sinanodonta</taxon>
    </lineage>
</organism>
<keyword evidence="6" id="KW-1133">Transmembrane helix</keyword>
<feature type="non-terminal residue" evidence="10">
    <location>
        <position position="192"/>
    </location>
</feature>
<evidence type="ECO:0000256" key="7">
    <source>
        <dbReference type="ARBA" id="ARBA00023136"/>
    </source>
</evidence>
<evidence type="ECO:0000256" key="3">
    <source>
        <dbReference type="ARBA" id="ARBA00022737"/>
    </source>
</evidence>
<dbReference type="EMBL" id="JBJQND010000006">
    <property type="protein sequence ID" value="KAL3873980.1"/>
    <property type="molecule type" value="Genomic_DNA"/>
</dbReference>